<keyword evidence="5" id="KW-1185">Reference proteome</keyword>
<accession>A0AA39JXK8</accession>
<sequence>MPRSTSPIFPPIATLSESDFSDFETESCSSIPSSPLSPDFMSGFLDNKDRFGDPNNNQIERRNDARRDERCSKASSHDNGRNFERDVRFDVCETDRFSGPEATPVVRVVRLPEPKIGRCDAVPTQRDIVAYGTGGTKERNSNLNSVDLNGYRFINHGIKTPDRGASGSREGMSLKEYRFRHYDVKVAPSDATAPSMHTEPDVFSLPSNPVSDQPHRRARARSFTYEPTISRCVKPECSKHFKTLDEVVAHMPLHRGEFGAKDSVRCAWPDCNWTSNMVGNAKRHFLVIKHKEKGYACDECSEMYTRKDALKRHQIRKHINQTDEEAALDGMMMLLKDAEDA</sequence>
<feature type="compositionally biased region" description="Low complexity" evidence="2">
    <location>
        <begin position="26"/>
        <end position="38"/>
    </location>
</feature>
<organism evidence="4 5">
    <name type="scientific">Armillaria tabescens</name>
    <name type="common">Ringless honey mushroom</name>
    <name type="synonym">Agaricus tabescens</name>
    <dbReference type="NCBI Taxonomy" id="1929756"/>
    <lineage>
        <taxon>Eukaryota</taxon>
        <taxon>Fungi</taxon>
        <taxon>Dikarya</taxon>
        <taxon>Basidiomycota</taxon>
        <taxon>Agaricomycotina</taxon>
        <taxon>Agaricomycetes</taxon>
        <taxon>Agaricomycetidae</taxon>
        <taxon>Agaricales</taxon>
        <taxon>Marasmiineae</taxon>
        <taxon>Physalacriaceae</taxon>
        <taxon>Desarmillaria</taxon>
    </lineage>
</organism>
<dbReference type="PROSITE" id="PS50157">
    <property type="entry name" value="ZINC_FINGER_C2H2_2"/>
    <property type="match status" value="2"/>
</dbReference>
<name>A0AA39JXK8_ARMTA</name>
<feature type="domain" description="C2H2-type" evidence="3">
    <location>
        <begin position="295"/>
        <end position="323"/>
    </location>
</feature>
<dbReference type="SMART" id="SM00355">
    <property type="entry name" value="ZnF_C2H2"/>
    <property type="match status" value="3"/>
</dbReference>
<dbReference type="GO" id="GO:0008270">
    <property type="term" value="F:zinc ion binding"/>
    <property type="evidence" value="ECO:0007669"/>
    <property type="project" value="UniProtKB-KW"/>
</dbReference>
<dbReference type="Pfam" id="PF00096">
    <property type="entry name" value="zf-C2H2"/>
    <property type="match status" value="1"/>
</dbReference>
<dbReference type="InterPro" id="IPR036236">
    <property type="entry name" value="Znf_C2H2_sf"/>
</dbReference>
<evidence type="ECO:0000313" key="4">
    <source>
        <dbReference type="EMBL" id="KAK0448468.1"/>
    </source>
</evidence>
<dbReference type="PROSITE" id="PS00028">
    <property type="entry name" value="ZINC_FINGER_C2H2_1"/>
    <property type="match status" value="2"/>
</dbReference>
<feature type="compositionally biased region" description="Basic and acidic residues" evidence="2">
    <location>
        <begin position="59"/>
        <end position="79"/>
    </location>
</feature>
<dbReference type="InterPro" id="IPR013087">
    <property type="entry name" value="Znf_C2H2_type"/>
</dbReference>
<proteinExistence type="predicted"/>
<keyword evidence="1" id="KW-0862">Zinc</keyword>
<dbReference type="AlphaFoldDB" id="A0AA39JXK8"/>
<comment type="caution">
    <text evidence="4">The sequence shown here is derived from an EMBL/GenBank/DDBJ whole genome shotgun (WGS) entry which is preliminary data.</text>
</comment>
<dbReference type="GeneID" id="85353534"/>
<dbReference type="RefSeq" id="XP_060326573.1">
    <property type="nucleotide sequence ID" value="XM_060469986.1"/>
</dbReference>
<feature type="domain" description="C2H2-type" evidence="3">
    <location>
        <begin position="230"/>
        <end position="259"/>
    </location>
</feature>
<keyword evidence="1" id="KW-0479">Metal-binding</keyword>
<feature type="region of interest" description="Disordered" evidence="2">
    <location>
        <begin position="191"/>
        <end position="216"/>
    </location>
</feature>
<dbReference type="EMBL" id="JAUEPS010000041">
    <property type="protein sequence ID" value="KAK0448468.1"/>
    <property type="molecule type" value="Genomic_DNA"/>
</dbReference>
<protein>
    <recommendedName>
        <fullName evidence="3">C2H2-type domain-containing protein</fullName>
    </recommendedName>
</protein>
<dbReference type="SUPFAM" id="SSF57667">
    <property type="entry name" value="beta-beta-alpha zinc fingers"/>
    <property type="match status" value="1"/>
</dbReference>
<gene>
    <name evidence="4" type="ORF">EV420DRAFT_1483475</name>
</gene>
<feature type="region of interest" description="Disordered" evidence="2">
    <location>
        <begin position="24"/>
        <end position="79"/>
    </location>
</feature>
<reference evidence="4" key="1">
    <citation type="submission" date="2023-06" db="EMBL/GenBank/DDBJ databases">
        <authorList>
            <consortium name="Lawrence Berkeley National Laboratory"/>
            <person name="Ahrendt S."/>
            <person name="Sahu N."/>
            <person name="Indic B."/>
            <person name="Wong-Bajracharya J."/>
            <person name="Merenyi Z."/>
            <person name="Ke H.-M."/>
            <person name="Monk M."/>
            <person name="Kocsube S."/>
            <person name="Drula E."/>
            <person name="Lipzen A."/>
            <person name="Balint B."/>
            <person name="Henrissat B."/>
            <person name="Andreopoulos B."/>
            <person name="Martin F.M."/>
            <person name="Harder C.B."/>
            <person name="Rigling D."/>
            <person name="Ford K.L."/>
            <person name="Foster G.D."/>
            <person name="Pangilinan J."/>
            <person name="Papanicolaou A."/>
            <person name="Barry K."/>
            <person name="LaButti K."/>
            <person name="Viragh M."/>
            <person name="Koriabine M."/>
            <person name="Yan M."/>
            <person name="Riley R."/>
            <person name="Champramary S."/>
            <person name="Plett K.L."/>
            <person name="Tsai I.J."/>
            <person name="Slot J."/>
            <person name="Sipos G."/>
            <person name="Plett J."/>
            <person name="Nagy L.G."/>
            <person name="Grigoriev I.V."/>
        </authorList>
    </citation>
    <scope>NUCLEOTIDE SEQUENCE</scope>
    <source>
        <strain evidence="4">CCBAS 213</strain>
    </source>
</reference>
<evidence type="ECO:0000256" key="2">
    <source>
        <dbReference type="SAM" id="MobiDB-lite"/>
    </source>
</evidence>
<dbReference type="Gene3D" id="3.30.160.60">
    <property type="entry name" value="Classic Zinc Finger"/>
    <property type="match status" value="1"/>
</dbReference>
<evidence type="ECO:0000259" key="3">
    <source>
        <dbReference type="PROSITE" id="PS50157"/>
    </source>
</evidence>
<evidence type="ECO:0000256" key="1">
    <source>
        <dbReference type="PROSITE-ProRule" id="PRU00042"/>
    </source>
</evidence>
<keyword evidence="1" id="KW-0863">Zinc-finger</keyword>
<dbReference type="Proteomes" id="UP001175211">
    <property type="component" value="Unassembled WGS sequence"/>
</dbReference>
<evidence type="ECO:0000313" key="5">
    <source>
        <dbReference type="Proteomes" id="UP001175211"/>
    </source>
</evidence>